<evidence type="ECO:0000256" key="1">
    <source>
        <dbReference type="PROSITE-ProRule" id="PRU00047"/>
    </source>
</evidence>
<dbReference type="GO" id="GO:0003676">
    <property type="term" value="F:nucleic acid binding"/>
    <property type="evidence" value="ECO:0007669"/>
    <property type="project" value="InterPro"/>
</dbReference>
<evidence type="ECO:0000256" key="2">
    <source>
        <dbReference type="SAM" id="MobiDB-lite"/>
    </source>
</evidence>
<reference evidence="4" key="2">
    <citation type="journal article" date="2024" name="Plant">
        <title>Genomic evolution and insights into agronomic trait innovations of Sesamum species.</title>
        <authorList>
            <person name="Miao H."/>
            <person name="Wang L."/>
            <person name="Qu L."/>
            <person name="Liu H."/>
            <person name="Sun Y."/>
            <person name="Le M."/>
            <person name="Wang Q."/>
            <person name="Wei S."/>
            <person name="Zheng Y."/>
            <person name="Lin W."/>
            <person name="Duan Y."/>
            <person name="Cao H."/>
            <person name="Xiong S."/>
            <person name="Wang X."/>
            <person name="Wei L."/>
            <person name="Li C."/>
            <person name="Ma Q."/>
            <person name="Ju M."/>
            <person name="Zhao R."/>
            <person name="Li G."/>
            <person name="Mu C."/>
            <person name="Tian Q."/>
            <person name="Mei H."/>
            <person name="Zhang T."/>
            <person name="Gao T."/>
            <person name="Zhang H."/>
        </authorList>
    </citation>
    <scope>NUCLEOTIDE SEQUENCE</scope>
    <source>
        <strain evidence="4">G02</strain>
    </source>
</reference>
<dbReference type="EMBL" id="JACGWJ010000006">
    <property type="protein sequence ID" value="KAL0413803.1"/>
    <property type="molecule type" value="Genomic_DNA"/>
</dbReference>
<dbReference type="Pfam" id="PF14392">
    <property type="entry name" value="zf-CCHC_4"/>
    <property type="match status" value="1"/>
</dbReference>
<dbReference type="SUPFAM" id="SSF56219">
    <property type="entry name" value="DNase I-like"/>
    <property type="match status" value="1"/>
</dbReference>
<dbReference type="InterPro" id="IPR036691">
    <property type="entry name" value="Endo/exonu/phosph_ase_sf"/>
</dbReference>
<keyword evidence="1" id="KW-0479">Metal-binding</keyword>
<dbReference type="InterPro" id="IPR025836">
    <property type="entry name" value="Zn_knuckle_CX2CX4HX4C"/>
</dbReference>
<evidence type="ECO:0000313" key="4">
    <source>
        <dbReference type="EMBL" id="KAL0413803.1"/>
    </source>
</evidence>
<dbReference type="Pfam" id="PF03372">
    <property type="entry name" value="Exo_endo_phos"/>
    <property type="match status" value="1"/>
</dbReference>
<dbReference type="InterPro" id="IPR001878">
    <property type="entry name" value="Znf_CCHC"/>
</dbReference>
<keyword evidence="1" id="KW-0863">Zinc-finger</keyword>
<sequence>MDSELARLGASLTLTEEEDAGLVPAGIWQSEPLNRGLFIVGRVLSNKPFHPEALHNTLKISFNPGRGMDFKMIDGDRFLLKFFHPLDRNRVMDRCPWAFEKNLMILARVDSVENPSHIDLNYCEFHVHVHGLPIGKMTTEVCTFIGNKLGSYVDMDLDRNGEAWGSSVRIRVSIDVTKPLKRALKVRTVIGDEQLITFTYERIPNFCYLCGRLGHLSRSCDTELQEGFSDTGENSPYGPWLRAQLLAISRNSMAGKRSTASLLNLRRPRCYSPGSLQSDQAASTHPQRGVTISDTTDTTPQTLSSRPLAPPLQNPNAHLPSPNTRFDKYSGGHYGAVPPIAMSLLIWNCQGLGGPWTVRGLGDLIRDYHPDLVFVAETKCSTSHIEKLKRRFDMYGMGVDSKGKSGGLALFWNKSIDVLLQSFSFNHIDSTRPWLCAGDFNEILDQSEKLGGPPRPVWQIRKFRTALVGCELSDLGFTGEAFTWSNRQPYPETVLERLDRTCANLSWSQLFPSGTVSHVPMSCSDHKVLLVRLKSNLSFTRGCSRPWRFEAAWLQSAQCEEVVAEGWTQPLI</sequence>
<dbReference type="GO" id="GO:0003824">
    <property type="term" value="F:catalytic activity"/>
    <property type="evidence" value="ECO:0007669"/>
    <property type="project" value="InterPro"/>
</dbReference>
<feature type="compositionally biased region" description="Polar residues" evidence="2">
    <location>
        <begin position="274"/>
        <end position="286"/>
    </location>
</feature>
<dbReference type="GO" id="GO:0008270">
    <property type="term" value="F:zinc ion binding"/>
    <property type="evidence" value="ECO:0007669"/>
    <property type="project" value="UniProtKB-KW"/>
</dbReference>
<keyword evidence="1" id="KW-0862">Zinc</keyword>
<comment type="caution">
    <text evidence="4">The sequence shown here is derived from an EMBL/GenBank/DDBJ whole genome shotgun (WGS) entry which is preliminary data.</text>
</comment>
<dbReference type="Gene3D" id="3.60.10.10">
    <property type="entry name" value="Endonuclease/exonuclease/phosphatase"/>
    <property type="match status" value="1"/>
</dbReference>
<dbReference type="InterPro" id="IPR025558">
    <property type="entry name" value="DUF4283"/>
</dbReference>
<dbReference type="Pfam" id="PF14111">
    <property type="entry name" value="DUF4283"/>
    <property type="match status" value="1"/>
</dbReference>
<proteinExistence type="predicted"/>
<feature type="compositionally biased region" description="Low complexity" evidence="2">
    <location>
        <begin position="291"/>
        <end position="305"/>
    </location>
</feature>
<gene>
    <name evidence="4" type="ORF">Sradi_1582000</name>
</gene>
<reference evidence="4" key="1">
    <citation type="submission" date="2020-06" db="EMBL/GenBank/DDBJ databases">
        <authorList>
            <person name="Li T."/>
            <person name="Hu X."/>
            <person name="Zhang T."/>
            <person name="Song X."/>
            <person name="Zhang H."/>
            <person name="Dai N."/>
            <person name="Sheng W."/>
            <person name="Hou X."/>
            <person name="Wei L."/>
        </authorList>
    </citation>
    <scope>NUCLEOTIDE SEQUENCE</scope>
    <source>
        <strain evidence="4">G02</strain>
        <tissue evidence="4">Leaf</tissue>
    </source>
</reference>
<dbReference type="PROSITE" id="PS50158">
    <property type="entry name" value="ZF_CCHC"/>
    <property type="match status" value="1"/>
</dbReference>
<organism evidence="4">
    <name type="scientific">Sesamum radiatum</name>
    <name type="common">Black benniseed</name>
    <dbReference type="NCBI Taxonomy" id="300843"/>
    <lineage>
        <taxon>Eukaryota</taxon>
        <taxon>Viridiplantae</taxon>
        <taxon>Streptophyta</taxon>
        <taxon>Embryophyta</taxon>
        <taxon>Tracheophyta</taxon>
        <taxon>Spermatophyta</taxon>
        <taxon>Magnoliopsida</taxon>
        <taxon>eudicotyledons</taxon>
        <taxon>Gunneridae</taxon>
        <taxon>Pentapetalae</taxon>
        <taxon>asterids</taxon>
        <taxon>lamiids</taxon>
        <taxon>Lamiales</taxon>
        <taxon>Pedaliaceae</taxon>
        <taxon>Sesamum</taxon>
    </lineage>
</organism>
<protein>
    <recommendedName>
        <fullName evidence="3">CCHC-type domain-containing protein</fullName>
    </recommendedName>
</protein>
<dbReference type="PANTHER" id="PTHR31286:SF178">
    <property type="entry name" value="DUF4283 DOMAIN-CONTAINING PROTEIN"/>
    <property type="match status" value="1"/>
</dbReference>
<feature type="domain" description="CCHC-type" evidence="3">
    <location>
        <begin position="207"/>
        <end position="220"/>
    </location>
</feature>
<dbReference type="PANTHER" id="PTHR31286">
    <property type="entry name" value="GLYCINE-RICH CELL WALL STRUCTURAL PROTEIN 1.8-LIKE"/>
    <property type="match status" value="1"/>
</dbReference>
<dbReference type="AlphaFoldDB" id="A0AAW2U9I2"/>
<name>A0AAW2U9I2_SESRA</name>
<evidence type="ECO:0000259" key="3">
    <source>
        <dbReference type="PROSITE" id="PS50158"/>
    </source>
</evidence>
<feature type="region of interest" description="Disordered" evidence="2">
    <location>
        <begin position="274"/>
        <end position="325"/>
    </location>
</feature>
<dbReference type="InterPro" id="IPR040256">
    <property type="entry name" value="At4g02000-like"/>
</dbReference>
<dbReference type="InterPro" id="IPR005135">
    <property type="entry name" value="Endo/exonuclease/phosphatase"/>
</dbReference>
<accession>A0AAW2U9I2</accession>